<dbReference type="GO" id="GO:0005737">
    <property type="term" value="C:cytoplasm"/>
    <property type="evidence" value="ECO:0007669"/>
    <property type="project" value="UniProtKB-SubCell"/>
</dbReference>
<dbReference type="InterPro" id="IPR050228">
    <property type="entry name" value="Carboxylesterase_BioH"/>
</dbReference>
<comment type="caution">
    <text evidence="7">The sequence shown here is derived from an EMBL/GenBank/DDBJ whole genome shotgun (WGS) entry which is preliminary data.</text>
</comment>
<keyword evidence="8" id="KW-1185">Reference proteome</keyword>
<feature type="active site" evidence="5">
    <location>
        <position position="237"/>
    </location>
</feature>
<comment type="catalytic activity">
    <reaction evidence="5">
        <text>6-carboxyhexanoyl-[ACP] methyl ester + H2O = 6-carboxyhexanoyl-[ACP] + methanol + H(+)</text>
        <dbReference type="Rhea" id="RHEA:42700"/>
        <dbReference type="Rhea" id="RHEA-COMP:9955"/>
        <dbReference type="Rhea" id="RHEA-COMP:10186"/>
        <dbReference type="ChEBI" id="CHEBI:15377"/>
        <dbReference type="ChEBI" id="CHEBI:15378"/>
        <dbReference type="ChEBI" id="CHEBI:17790"/>
        <dbReference type="ChEBI" id="CHEBI:78846"/>
        <dbReference type="ChEBI" id="CHEBI:82735"/>
        <dbReference type="EC" id="3.1.1.85"/>
    </reaction>
</comment>
<keyword evidence="4 5" id="KW-0378">Hydrolase</keyword>
<dbReference type="Pfam" id="PF00561">
    <property type="entry name" value="Abhydrolase_1"/>
    <property type="match status" value="1"/>
</dbReference>
<evidence type="ECO:0000313" key="7">
    <source>
        <dbReference type="EMBL" id="TQV75152.1"/>
    </source>
</evidence>
<dbReference type="PANTHER" id="PTHR43194">
    <property type="entry name" value="HYDROLASE ALPHA/BETA FOLD FAMILY"/>
    <property type="match status" value="1"/>
</dbReference>
<reference evidence="7 8" key="1">
    <citation type="submission" date="2019-06" db="EMBL/GenBank/DDBJ databases">
        <title>Draft genome of Aliikangiella marina GYP-15.</title>
        <authorList>
            <person name="Wang G."/>
        </authorList>
    </citation>
    <scope>NUCLEOTIDE SEQUENCE [LARGE SCALE GENOMIC DNA]</scope>
    <source>
        <strain evidence="7 8">GYP-15</strain>
    </source>
</reference>
<feature type="domain" description="AB hydrolase-1" evidence="6">
    <location>
        <begin position="14"/>
        <end position="242"/>
    </location>
</feature>
<evidence type="ECO:0000256" key="4">
    <source>
        <dbReference type="ARBA" id="ARBA00022801"/>
    </source>
</evidence>
<dbReference type="HAMAP" id="MF_01260">
    <property type="entry name" value="Carboxylester"/>
    <property type="match status" value="1"/>
</dbReference>
<feature type="binding site" evidence="5">
    <location>
        <position position="237"/>
    </location>
    <ligand>
        <name>substrate</name>
    </ligand>
</feature>
<feature type="binding site" evidence="5">
    <location>
        <position position="22"/>
    </location>
    <ligand>
        <name>substrate</name>
    </ligand>
</feature>
<dbReference type="PANTHER" id="PTHR43194:SF5">
    <property type="entry name" value="PIMELOYL-[ACYL-CARRIER PROTEIN] METHYL ESTER ESTERASE"/>
    <property type="match status" value="1"/>
</dbReference>
<evidence type="ECO:0000256" key="5">
    <source>
        <dbReference type="HAMAP-Rule" id="MF_01260"/>
    </source>
</evidence>
<evidence type="ECO:0000313" key="8">
    <source>
        <dbReference type="Proteomes" id="UP000317839"/>
    </source>
</evidence>
<dbReference type="SUPFAM" id="SSF53474">
    <property type="entry name" value="alpha/beta-Hydrolases"/>
    <property type="match status" value="1"/>
</dbReference>
<dbReference type="InterPro" id="IPR010076">
    <property type="entry name" value="BioH"/>
</dbReference>
<feature type="binding site" evidence="5">
    <location>
        <begin position="145"/>
        <end position="149"/>
    </location>
    <ligand>
        <name>substrate</name>
    </ligand>
</feature>
<dbReference type="InterPro" id="IPR000073">
    <property type="entry name" value="AB_hydrolase_1"/>
</dbReference>
<dbReference type="Gene3D" id="3.40.50.1820">
    <property type="entry name" value="alpha/beta hydrolase"/>
    <property type="match status" value="1"/>
</dbReference>
<sequence>MSLKPYVFTSGKGPNLVLIHGWGLHGGIWETVLPMLEESFTIHNIDLPGFGRSPVHNGEYTLDYLVEAVAEVMPDDANVIGWSLGGLVATGIALDIPKKVNRLITVASNPCFVATDDWQYGMQAKILESFIDYLEEDYETTLIRFLGIQTMGSATQKEDIKKLKEAVFLHGQPSKKALRGGLQILHDMNLIGRLAQLTQPVLRMYGRLDSLVPAKVADDVAGYLPESQSIVYRKAAHAPFLSASDDFVDDVKKFFTKDSAGDVQ</sequence>
<dbReference type="Proteomes" id="UP000317839">
    <property type="component" value="Unassembled WGS sequence"/>
</dbReference>
<dbReference type="OrthoDB" id="9780744at2"/>
<proteinExistence type="inferred from homology"/>
<dbReference type="RefSeq" id="WP_142941769.1">
    <property type="nucleotide sequence ID" value="NZ_VIKR01000002.1"/>
</dbReference>
<keyword evidence="2 5" id="KW-0963">Cytoplasm</keyword>
<comment type="function">
    <text evidence="5">The physiological role of BioH is to remove the methyl group introduced by BioC when the pimeloyl moiety is complete. It allows to synthesize pimeloyl-ACP via the fatty acid synthetic pathway through the hydrolysis of the ester bonds of pimeloyl-ACP esters.</text>
</comment>
<evidence type="ECO:0000256" key="3">
    <source>
        <dbReference type="ARBA" id="ARBA00022756"/>
    </source>
</evidence>
<evidence type="ECO:0000256" key="2">
    <source>
        <dbReference type="ARBA" id="ARBA00022490"/>
    </source>
</evidence>
<comment type="subunit">
    <text evidence="5">Monomer.</text>
</comment>
<dbReference type="PRINTS" id="PR00111">
    <property type="entry name" value="ABHYDROLASE"/>
</dbReference>
<comment type="pathway">
    <text evidence="5">Cofactor biosynthesis; biotin biosynthesis.</text>
</comment>
<feature type="binding site" evidence="5">
    <location>
        <begin position="83"/>
        <end position="84"/>
    </location>
    <ligand>
        <name>substrate</name>
    </ligand>
</feature>
<dbReference type="EC" id="3.1.1.85" evidence="5"/>
<dbReference type="EMBL" id="VIKR01000002">
    <property type="protein sequence ID" value="TQV75152.1"/>
    <property type="molecule type" value="Genomic_DNA"/>
</dbReference>
<evidence type="ECO:0000259" key="6">
    <source>
        <dbReference type="Pfam" id="PF00561"/>
    </source>
</evidence>
<dbReference type="NCBIfam" id="TIGR01738">
    <property type="entry name" value="bioH"/>
    <property type="match status" value="1"/>
</dbReference>
<organism evidence="7 8">
    <name type="scientific">Aliikangiella marina</name>
    <dbReference type="NCBI Taxonomy" id="1712262"/>
    <lineage>
        <taxon>Bacteria</taxon>
        <taxon>Pseudomonadati</taxon>
        <taxon>Pseudomonadota</taxon>
        <taxon>Gammaproteobacteria</taxon>
        <taxon>Oceanospirillales</taxon>
        <taxon>Pleioneaceae</taxon>
        <taxon>Aliikangiella</taxon>
    </lineage>
</organism>
<dbReference type="GO" id="GO:0090499">
    <property type="term" value="F:pimelyl-[acyl-carrier protein] methyl ester esterase activity"/>
    <property type="evidence" value="ECO:0007669"/>
    <property type="project" value="UniProtKB-EC"/>
</dbReference>
<name>A0A545TD53_9GAMM</name>
<comment type="similarity">
    <text evidence="5">Belongs to the AB hydrolase superfamily. Carboxylesterase BioH family.</text>
</comment>
<keyword evidence="3 5" id="KW-0093">Biotin biosynthesis</keyword>
<dbReference type="GO" id="GO:0009102">
    <property type="term" value="P:biotin biosynthetic process"/>
    <property type="evidence" value="ECO:0007669"/>
    <property type="project" value="UniProtKB-UniRule"/>
</dbReference>
<dbReference type="UniPathway" id="UPA00078"/>
<dbReference type="AlphaFoldDB" id="A0A545TD53"/>
<gene>
    <name evidence="5 7" type="primary">bioH</name>
    <name evidence="7" type="ORF">FLL45_09445</name>
</gene>
<accession>A0A545TD53</accession>
<evidence type="ECO:0000256" key="1">
    <source>
        <dbReference type="ARBA" id="ARBA00022487"/>
    </source>
</evidence>
<protein>
    <recommendedName>
        <fullName evidence="5">Pimeloyl-[acyl-carrier protein] methyl ester esterase</fullName>
        <ecNumber evidence="5">3.1.1.85</ecNumber>
    </recommendedName>
    <alternativeName>
        <fullName evidence="5">Biotin synthesis protein BioH</fullName>
    </alternativeName>
    <alternativeName>
        <fullName evidence="5">Carboxylesterase BioH</fullName>
    </alternativeName>
</protein>
<keyword evidence="1 5" id="KW-0719">Serine esterase</keyword>
<feature type="active site" description="Nucleophile" evidence="5">
    <location>
        <position position="83"/>
    </location>
</feature>
<feature type="active site" evidence="5">
    <location>
        <position position="209"/>
    </location>
</feature>
<dbReference type="InterPro" id="IPR029058">
    <property type="entry name" value="AB_hydrolase_fold"/>
</dbReference>
<comment type="subcellular location">
    <subcellularLocation>
        <location evidence="5">Cytoplasm</location>
    </subcellularLocation>
</comment>